<dbReference type="AlphaFoldDB" id="A0A2A9NQK3"/>
<evidence type="ECO:0000313" key="10">
    <source>
        <dbReference type="EMBL" id="PFH52829.1"/>
    </source>
</evidence>
<evidence type="ECO:0000259" key="9">
    <source>
        <dbReference type="PROSITE" id="PS51910"/>
    </source>
</evidence>
<proteinExistence type="inferred from homology"/>
<sequence length="409" mass="45353">MAYYPDWAADTFPPEKIDFSFFDWIDFAFAIPDQTFNLTWDDPDNAPALLHRLVTTAHANCKKVKLSIGGWTGSKYFSSAVATTETRERFTRNIISLYNTFNLDGVDIDWEYPGRPGDAENRVSSKDSENFLLFLQLLRTLMPPCAIISAAVASAPFVDATGQPIKDMTKFAAVLNWIVLMNYDVWGSSQDPGPNAPMYNACKNSSQPDASAVAAYKTWVASGFSVSQLILGLPSYGYISNSRADSLRTRAMNMSEYALPSQRDRVKVVSVDGSDSQILFRQLLEQGALVRVPDEGHGTVSFNAASGFERRWDNCSETPFLHSSFVQQVITYDDPLSLSLKARFIQQMGMLGANLFDIHGDTDEWDLTKAITHGLGLSALPGGYLNSDQIHQSPERSGVLLMKRCIKCL</sequence>
<evidence type="ECO:0000256" key="3">
    <source>
        <dbReference type="ARBA" id="ARBA00023024"/>
    </source>
</evidence>
<dbReference type="GO" id="GO:0006032">
    <property type="term" value="P:chitin catabolic process"/>
    <property type="evidence" value="ECO:0007669"/>
    <property type="project" value="UniProtKB-KW"/>
</dbReference>
<dbReference type="GO" id="GO:0008061">
    <property type="term" value="F:chitin binding"/>
    <property type="evidence" value="ECO:0007669"/>
    <property type="project" value="InterPro"/>
</dbReference>
<evidence type="ECO:0000256" key="2">
    <source>
        <dbReference type="ARBA" id="ARBA00022801"/>
    </source>
</evidence>
<gene>
    <name evidence="10" type="ORF">AMATHDRAFT_139228</name>
</gene>
<evidence type="ECO:0000313" key="11">
    <source>
        <dbReference type="Proteomes" id="UP000242287"/>
    </source>
</evidence>
<dbReference type="InterPro" id="IPR050314">
    <property type="entry name" value="Glycosyl_Hydrlase_18"/>
</dbReference>
<dbReference type="InterPro" id="IPR001223">
    <property type="entry name" value="Glyco_hydro18_cat"/>
</dbReference>
<keyword evidence="11" id="KW-1185">Reference proteome</keyword>
<accession>A0A2A9NQK3</accession>
<dbReference type="Gene3D" id="3.20.20.80">
    <property type="entry name" value="Glycosidases"/>
    <property type="match status" value="2"/>
</dbReference>
<dbReference type="InterPro" id="IPR029070">
    <property type="entry name" value="Chitinase_insertion_sf"/>
</dbReference>
<dbReference type="Pfam" id="PF00704">
    <property type="entry name" value="Glyco_hydro_18"/>
    <property type="match status" value="1"/>
</dbReference>
<dbReference type="GO" id="GO:0005576">
    <property type="term" value="C:extracellular region"/>
    <property type="evidence" value="ECO:0007669"/>
    <property type="project" value="TreeGrafter"/>
</dbReference>
<name>A0A2A9NQK3_9AGAR</name>
<dbReference type="Gene3D" id="3.10.50.10">
    <property type="match status" value="1"/>
</dbReference>
<organism evidence="10 11">
    <name type="scientific">Amanita thiersii Skay4041</name>
    <dbReference type="NCBI Taxonomy" id="703135"/>
    <lineage>
        <taxon>Eukaryota</taxon>
        <taxon>Fungi</taxon>
        <taxon>Dikarya</taxon>
        <taxon>Basidiomycota</taxon>
        <taxon>Agaricomycotina</taxon>
        <taxon>Agaricomycetes</taxon>
        <taxon>Agaricomycetidae</taxon>
        <taxon>Agaricales</taxon>
        <taxon>Pluteineae</taxon>
        <taxon>Amanitaceae</taxon>
        <taxon>Amanita</taxon>
    </lineage>
</organism>
<evidence type="ECO:0000256" key="7">
    <source>
        <dbReference type="RuleBase" id="RU000489"/>
    </source>
</evidence>
<dbReference type="PANTHER" id="PTHR11177:SF317">
    <property type="entry name" value="CHITINASE 12-RELATED"/>
    <property type="match status" value="1"/>
</dbReference>
<dbReference type="PROSITE" id="PS01095">
    <property type="entry name" value="GH18_1"/>
    <property type="match status" value="1"/>
</dbReference>
<keyword evidence="4" id="KW-0119">Carbohydrate metabolism</keyword>
<evidence type="ECO:0000256" key="4">
    <source>
        <dbReference type="ARBA" id="ARBA00023277"/>
    </source>
</evidence>
<dbReference type="InterPro" id="IPR001579">
    <property type="entry name" value="Glyco_hydro_18_chit_AS"/>
</dbReference>
<comment type="similarity">
    <text evidence="8">Belongs to the glycosyl hydrolase 18 family.</text>
</comment>
<comment type="catalytic activity">
    <reaction evidence="1">
        <text>Random endo-hydrolysis of N-acetyl-beta-D-glucosaminide (1-&gt;4)-beta-linkages in chitin and chitodextrins.</text>
        <dbReference type="EC" id="3.2.1.14"/>
    </reaction>
</comment>
<evidence type="ECO:0000256" key="6">
    <source>
        <dbReference type="ARBA" id="ARBA00023326"/>
    </source>
</evidence>
<feature type="domain" description="GH18" evidence="9">
    <location>
        <begin position="1"/>
        <end position="378"/>
    </location>
</feature>
<dbReference type="GO" id="GO:0008843">
    <property type="term" value="F:endochitinase activity"/>
    <property type="evidence" value="ECO:0007669"/>
    <property type="project" value="UniProtKB-EC"/>
</dbReference>
<dbReference type="Proteomes" id="UP000242287">
    <property type="component" value="Unassembled WGS sequence"/>
</dbReference>
<dbReference type="PANTHER" id="PTHR11177">
    <property type="entry name" value="CHITINASE"/>
    <property type="match status" value="1"/>
</dbReference>
<evidence type="ECO:0000256" key="5">
    <source>
        <dbReference type="ARBA" id="ARBA00023295"/>
    </source>
</evidence>
<evidence type="ECO:0000256" key="8">
    <source>
        <dbReference type="RuleBase" id="RU004453"/>
    </source>
</evidence>
<keyword evidence="6" id="KW-0624">Polysaccharide degradation</keyword>
<dbReference type="InterPro" id="IPR017853">
    <property type="entry name" value="GH"/>
</dbReference>
<protein>
    <submittedName>
        <fullName evidence="10">Glycoside hydrolase family 18 protein</fullName>
    </submittedName>
</protein>
<dbReference type="PROSITE" id="PS51910">
    <property type="entry name" value="GH18_2"/>
    <property type="match status" value="1"/>
</dbReference>
<dbReference type="SUPFAM" id="SSF51445">
    <property type="entry name" value="(Trans)glycosidases"/>
    <property type="match status" value="1"/>
</dbReference>
<keyword evidence="3" id="KW-0146">Chitin degradation</keyword>
<dbReference type="GO" id="GO:0000272">
    <property type="term" value="P:polysaccharide catabolic process"/>
    <property type="evidence" value="ECO:0007669"/>
    <property type="project" value="UniProtKB-KW"/>
</dbReference>
<dbReference type="OrthoDB" id="73875at2759"/>
<evidence type="ECO:0000256" key="1">
    <source>
        <dbReference type="ARBA" id="ARBA00000822"/>
    </source>
</evidence>
<reference evidence="10 11" key="1">
    <citation type="submission" date="2014-02" db="EMBL/GenBank/DDBJ databases">
        <title>Transposable element dynamics among asymbiotic and ectomycorrhizal Amanita fungi.</title>
        <authorList>
            <consortium name="DOE Joint Genome Institute"/>
            <person name="Hess J."/>
            <person name="Skrede I."/>
            <person name="Wolfe B."/>
            <person name="LaButti K."/>
            <person name="Ohm R.A."/>
            <person name="Grigoriev I.V."/>
            <person name="Pringle A."/>
        </authorList>
    </citation>
    <scope>NUCLEOTIDE SEQUENCE [LARGE SCALE GENOMIC DNA]</scope>
    <source>
        <strain evidence="10 11">SKay4041</strain>
    </source>
</reference>
<keyword evidence="2 7" id="KW-0378">Hydrolase</keyword>
<dbReference type="InterPro" id="IPR011583">
    <property type="entry name" value="Chitinase_II/V-like_cat"/>
</dbReference>
<dbReference type="STRING" id="703135.A0A2A9NQK3"/>
<dbReference type="SMART" id="SM00636">
    <property type="entry name" value="Glyco_18"/>
    <property type="match status" value="1"/>
</dbReference>
<keyword evidence="5 7" id="KW-0326">Glycosidase</keyword>
<dbReference type="EMBL" id="KZ301977">
    <property type="protein sequence ID" value="PFH52829.1"/>
    <property type="molecule type" value="Genomic_DNA"/>
</dbReference>